<dbReference type="InterPro" id="IPR051553">
    <property type="entry name" value="Ran_GTPase-activating"/>
</dbReference>
<accession>A0ABD2QKA5</accession>
<dbReference type="Pfam" id="PF25390">
    <property type="entry name" value="WD40_RLD"/>
    <property type="match status" value="1"/>
</dbReference>
<dbReference type="AlphaFoldDB" id="A0ABD2QKA5"/>
<reference evidence="12 13" key="1">
    <citation type="submission" date="2024-11" db="EMBL/GenBank/DDBJ databases">
        <title>Adaptive evolution of stress response genes in parasites aligns with host niche diversity.</title>
        <authorList>
            <person name="Hahn C."/>
            <person name="Resl P."/>
        </authorList>
    </citation>
    <scope>NUCLEOTIDE SEQUENCE [LARGE SCALE GENOMIC DNA]</scope>
    <source>
        <strain evidence="12">EGGRZ-B1_66</strain>
        <tissue evidence="12">Body</tissue>
    </source>
</reference>
<evidence type="ECO:0000256" key="4">
    <source>
        <dbReference type="ARBA" id="ARBA00022692"/>
    </source>
</evidence>
<keyword evidence="5" id="KW-0677">Repeat</keyword>
<evidence type="ECO:0000256" key="8">
    <source>
        <dbReference type="PROSITE-ProRule" id="PRU00235"/>
    </source>
</evidence>
<evidence type="ECO:0000313" key="12">
    <source>
        <dbReference type="EMBL" id="KAL3319983.1"/>
    </source>
</evidence>
<evidence type="ECO:0000313" key="13">
    <source>
        <dbReference type="Proteomes" id="UP001626550"/>
    </source>
</evidence>
<dbReference type="Proteomes" id="UP001626550">
    <property type="component" value="Unassembled WGS sequence"/>
</dbReference>
<comment type="similarity">
    <text evidence="2">Belongs to the YIP1 family.</text>
</comment>
<dbReference type="PANTHER" id="PTHR45982:SF1">
    <property type="entry name" value="REGULATOR OF CHROMOSOME CONDENSATION"/>
    <property type="match status" value="1"/>
</dbReference>
<dbReference type="PANTHER" id="PTHR45982">
    <property type="entry name" value="REGULATOR OF CHROMOSOME CONDENSATION"/>
    <property type="match status" value="1"/>
</dbReference>
<feature type="transmembrane region" description="Helical" evidence="9">
    <location>
        <begin position="127"/>
        <end position="152"/>
    </location>
</feature>
<evidence type="ECO:0000256" key="9">
    <source>
        <dbReference type="SAM" id="Phobius"/>
    </source>
</evidence>
<feature type="repeat" description="RCC1" evidence="8">
    <location>
        <begin position="382"/>
        <end position="429"/>
    </location>
</feature>
<dbReference type="InterPro" id="IPR006977">
    <property type="entry name" value="Yip1_dom"/>
</dbReference>
<proteinExistence type="inferred from homology"/>
<comment type="subcellular location">
    <subcellularLocation>
        <location evidence="1">Membrane</location>
        <topology evidence="1">Multi-pass membrane protein</topology>
    </subcellularLocation>
</comment>
<name>A0ABD2QKA5_9PLAT</name>
<sequence>MEFQSHGPLMNDQLLEGDMSSNVKVSDQEILSTLDEPIKTTIQRDLASIWIKFQYVLFPRSGNALLKEWDLWGPLVLCLVLSVLLQTSVDQTASGSGPEFAQVFVAFWIGAIIVTMNSQLLGGSLSFFQTVCVLGYCVFPLVTSLVICRIILIAQQTTWLFVLRLFIVLAGLIYSSVASVMFLMPSQKPRRTALATGNYEGKYFEDKNSFKKVHSCGKDEYISHLAAGWNFSFALINSRSVLALGCNKFGQLGHEDLTKTSNCLHFDENVIEISAGLRFAAALDQSGRVHLWGENYKSRLFTDALHLIQRPRIVDRFKSKIIKISCGRLSLTVLQDNGDVIHEDYASNKVTTFRRGDQLPIDDQVTAITSGWGHVLILLSSGRVFSFGRNTLGQLGRPESEQQIGQVIFPGAVKQMSAGAEHNLVLLEDGRVMSWGWNEHGMCGLPQDQQIIHRPTFVPNLPHPIKFVSTGYGHSLAIYQ</sequence>
<keyword evidence="4 9" id="KW-0812">Transmembrane</keyword>
<dbReference type="SUPFAM" id="SSF50985">
    <property type="entry name" value="RCC1/BLIP-II"/>
    <property type="match status" value="1"/>
</dbReference>
<gene>
    <name evidence="12" type="primary">YIPF6</name>
    <name evidence="12" type="ORF">Ciccas_001341</name>
</gene>
<evidence type="ECO:0000256" key="2">
    <source>
        <dbReference type="ARBA" id="ARBA00010596"/>
    </source>
</evidence>
<evidence type="ECO:0000259" key="11">
    <source>
        <dbReference type="Pfam" id="PF25390"/>
    </source>
</evidence>
<keyword evidence="7 9" id="KW-0472">Membrane</keyword>
<feature type="transmembrane region" description="Helical" evidence="9">
    <location>
        <begin position="159"/>
        <end position="184"/>
    </location>
</feature>
<dbReference type="InterPro" id="IPR000408">
    <property type="entry name" value="Reg_chr_condens"/>
</dbReference>
<evidence type="ECO:0000256" key="3">
    <source>
        <dbReference type="ARBA" id="ARBA00022658"/>
    </source>
</evidence>
<feature type="domain" description="Yip1" evidence="10">
    <location>
        <begin position="58"/>
        <end position="189"/>
    </location>
</feature>
<dbReference type="EMBL" id="JBJKFK010000085">
    <property type="protein sequence ID" value="KAL3319983.1"/>
    <property type="molecule type" value="Genomic_DNA"/>
</dbReference>
<feature type="transmembrane region" description="Helical" evidence="9">
    <location>
        <begin position="101"/>
        <end position="121"/>
    </location>
</feature>
<dbReference type="InterPro" id="IPR058923">
    <property type="entry name" value="RCC1-like_dom"/>
</dbReference>
<dbReference type="PRINTS" id="PR00633">
    <property type="entry name" value="RCCNDNSATION"/>
</dbReference>
<feature type="domain" description="RCC1-like" evidence="11">
    <location>
        <begin position="216"/>
        <end position="477"/>
    </location>
</feature>
<evidence type="ECO:0000256" key="1">
    <source>
        <dbReference type="ARBA" id="ARBA00004141"/>
    </source>
</evidence>
<evidence type="ECO:0000256" key="7">
    <source>
        <dbReference type="ARBA" id="ARBA00023136"/>
    </source>
</evidence>
<protein>
    <submittedName>
        <fullName evidence="12">Yip1 member 6</fullName>
    </submittedName>
</protein>
<keyword evidence="3" id="KW-0344">Guanine-nucleotide releasing factor</keyword>
<feature type="repeat" description="RCC1" evidence="8">
    <location>
        <begin position="287"/>
        <end position="337"/>
    </location>
</feature>
<keyword evidence="13" id="KW-1185">Reference proteome</keyword>
<evidence type="ECO:0000256" key="5">
    <source>
        <dbReference type="ARBA" id="ARBA00022737"/>
    </source>
</evidence>
<dbReference type="Gene3D" id="2.130.10.30">
    <property type="entry name" value="Regulator of chromosome condensation 1/beta-lactamase-inhibitor protein II"/>
    <property type="match status" value="2"/>
</dbReference>
<evidence type="ECO:0000256" key="6">
    <source>
        <dbReference type="ARBA" id="ARBA00022989"/>
    </source>
</evidence>
<keyword evidence="6 9" id="KW-1133">Transmembrane helix</keyword>
<evidence type="ECO:0000259" key="10">
    <source>
        <dbReference type="Pfam" id="PF04893"/>
    </source>
</evidence>
<dbReference type="InterPro" id="IPR009091">
    <property type="entry name" value="RCC1/BLIP-II"/>
</dbReference>
<dbReference type="PROSITE" id="PS50012">
    <property type="entry name" value="RCC1_3"/>
    <property type="match status" value="3"/>
</dbReference>
<dbReference type="GO" id="GO:0016020">
    <property type="term" value="C:membrane"/>
    <property type="evidence" value="ECO:0007669"/>
    <property type="project" value="UniProtKB-SubCell"/>
</dbReference>
<feature type="repeat" description="RCC1" evidence="8">
    <location>
        <begin position="430"/>
        <end position="480"/>
    </location>
</feature>
<comment type="caution">
    <text evidence="12">The sequence shown here is derived from an EMBL/GenBank/DDBJ whole genome shotgun (WGS) entry which is preliminary data.</text>
</comment>
<organism evidence="12 13">
    <name type="scientific">Cichlidogyrus casuarinus</name>
    <dbReference type="NCBI Taxonomy" id="1844966"/>
    <lineage>
        <taxon>Eukaryota</taxon>
        <taxon>Metazoa</taxon>
        <taxon>Spiralia</taxon>
        <taxon>Lophotrochozoa</taxon>
        <taxon>Platyhelminthes</taxon>
        <taxon>Monogenea</taxon>
        <taxon>Monopisthocotylea</taxon>
        <taxon>Dactylogyridea</taxon>
        <taxon>Ancyrocephalidae</taxon>
        <taxon>Cichlidogyrus</taxon>
    </lineage>
</organism>
<dbReference type="Pfam" id="PF04893">
    <property type="entry name" value="Yip1"/>
    <property type="match status" value="1"/>
</dbReference>